<sequence>MASLLSRLFGLHRNHRDARFARPSAPILPTPDTRPIHTPSSSETLPPLKNWCHPFKDTQGPLEQLTQLANAAAGYYPIGRSGLFHGGVHFDSGSGITPEQSVHCLADGEVVAFRVDTHSPKTRYFIDTLTVDKPFARNFVLVRHRLQPPKIQGSADTPPSLTVYSLYMHLRDWRKYQEDSALPRPAYWPQSPTLRAKQTVNDVLAGQPDQPGLNVRHEDGGKVIDLLSRGVAVTVSGNWRYRKLEDRLAPSRLINADGTVAGYIAASILQPITGNQHRIKSSKEWVNVRAEPKDPCEILMELPTGTVVTVSGEGPFRKLERVNQYVHFNSLESLQEPQAVDRIVVLEQPVPIKAGDLIGHLGDYQDSGADWPEQKLHLEVFSGDDIEVFFEASRAWAQRLPDKDKTWLKLARGTPVAAHQDHIRASLLPIWSSDNPCSDADLLVPKSLLDGLPPERKIRVPTGASGKTYNWYRLDNLLHDADDKLLNGWVREEVGVTPWLSPWSWEGYDVTFDYSLPKHAMASFFSAVNRFSDAQRERFRPLAEKDHNGPMKSRLYDIIHRNRDGQMTADELQAALRLPAKAQAISQLVLRKESEWFYQAQKWDALDELLGHSGSTPHLNWVAEKQRIEQMGWWGEVAEKVGLPVWGRPYHFHPMGLVGHFIGQSAYCFTLDMMKKIYSKVNSPAFPRMQEIVNELNEYIELYSLDTELRRAHFWAQVMQETGSSLSIEESFIYSKQGLIGTFGYFGSHPEKATVLGYENSVQKNINAAGETITNANYKEIANYAYGGRLGNGDHASGDGWKYRGRGLKQLTGRSNYNMFDKWHRKHWPNDPVNFEEQPDLLLETKYAVRSAAYFWVKHRLYEIADGGPSGDIVDKITTIINKHTTSYPQRRENFEKIWKEKWLIS</sequence>
<reference evidence="2 3" key="1">
    <citation type="submission" date="2015-09" db="EMBL/GenBank/DDBJ databases">
        <authorList>
            <person name="Jackson K.R."/>
            <person name="Lunt B.L."/>
            <person name="Fisher J.N.B."/>
            <person name="Gardner A.V."/>
            <person name="Bailey M.E."/>
            <person name="Deus L.M."/>
            <person name="Earl A.S."/>
            <person name="Gibby P.D."/>
            <person name="Hartmann K.A."/>
            <person name="Liu J.E."/>
            <person name="Manci A.M."/>
            <person name="Nielsen D.A."/>
            <person name="Solomon M.B."/>
            <person name="Breakwell D.P."/>
            <person name="Burnett S.H."/>
            <person name="Grose J.H."/>
        </authorList>
    </citation>
    <scope>NUCLEOTIDE SEQUENCE [LARGE SCALE GENOMIC DNA]</scope>
    <source>
        <strain evidence="2 3">S613</strain>
    </source>
</reference>
<dbReference type="Gene3D" id="1.10.530.10">
    <property type="match status" value="1"/>
</dbReference>
<dbReference type="InterPro" id="IPR023346">
    <property type="entry name" value="Lysozyme-like_dom_sf"/>
</dbReference>
<proteinExistence type="predicted"/>
<dbReference type="Proteomes" id="UP000050349">
    <property type="component" value="Unassembled WGS sequence"/>
</dbReference>
<evidence type="ECO:0000313" key="3">
    <source>
        <dbReference type="Proteomes" id="UP000050349"/>
    </source>
</evidence>
<dbReference type="RefSeq" id="WP_057395915.1">
    <property type="nucleotide sequence ID" value="NZ_LJXB01000046.1"/>
</dbReference>
<dbReference type="SUPFAM" id="SSF53955">
    <property type="entry name" value="Lysozyme-like"/>
    <property type="match status" value="1"/>
</dbReference>
<organism evidence="2 3">
    <name type="scientific">Pseudomonas fluorescens</name>
    <dbReference type="NCBI Taxonomy" id="294"/>
    <lineage>
        <taxon>Bacteria</taxon>
        <taxon>Pseudomonadati</taxon>
        <taxon>Pseudomonadota</taxon>
        <taxon>Gammaproteobacteria</taxon>
        <taxon>Pseudomonadales</taxon>
        <taxon>Pseudomonadaceae</taxon>
        <taxon>Pseudomonas</taxon>
    </lineage>
</organism>
<dbReference type="PATRIC" id="fig|294.162.peg.413"/>
<dbReference type="EMBL" id="LJXB01000046">
    <property type="protein sequence ID" value="KPU61807.1"/>
    <property type="molecule type" value="Genomic_DNA"/>
</dbReference>
<dbReference type="PANTHER" id="PTHR34408:SF1">
    <property type="entry name" value="GLYCOSYL HYDROLASE FAMILY 19 DOMAIN-CONTAINING PROTEIN HI_1415"/>
    <property type="match status" value="1"/>
</dbReference>
<dbReference type="PANTHER" id="PTHR34408">
    <property type="entry name" value="FAMILY PROTEIN, PUTATIVE-RELATED"/>
    <property type="match status" value="1"/>
</dbReference>
<gene>
    <name evidence="2" type="ORF">AN403_5908</name>
</gene>
<evidence type="ECO:0000313" key="2">
    <source>
        <dbReference type="EMBL" id="KPU61807.1"/>
    </source>
</evidence>
<protein>
    <submittedName>
        <fullName evidence="2">EF hand domain protein</fullName>
    </submittedName>
</protein>
<feature type="region of interest" description="Disordered" evidence="1">
    <location>
        <begin position="22"/>
        <end position="48"/>
    </location>
</feature>
<accession>A0A0P8X6R4</accession>
<dbReference type="InterPro" id="IPR052354">
    <property type="entry name" value="Cell_Wall_Dynamics_Protein"/>
</dbReference>
<comment type="caution">
    <text evidence="2">The sequence shown here is derived from an EMBL/GenBank/DDBJ whole genome shotgun (WGS) entry which is preliminary data.</text>
</comment>
<dbReference type="AlphaFoldDB" id="A0A0P8X6R4"/>
<name>A0A0P8X6R4_PSEFL</name>
<evidence type="ECO:0000256" key="1">
    <source>
        <dbReference type="SAM" id="MobiDB-lite"/>
    </source>
</evidence>